<evidence type="ECO:0000313" key="3">
    <source>
        <dbReference type="Proteomes" id="UP000275078"/>
    </source>
</evidence>
<keyword evidence="1" id="KW-0175">Coiled coil</keyword>
<dbReference type="AlphaFoldDB" id="A0A3N4I2K1"/>
<name>A0A3N4I2K1_ASCIM</name>
<protein>
    <submittedName>
        <fullName evidence="2">Uncharacterized protein</fullName>
    </submittedName>
</protein>
<reference evidence="2 3" key="1">
    <citation type="journal article" date="2018" name="Nat. Ecol. Evol.">
        <title>Pezizomycetes genomes reveal the molecular basis of ectomycorrhizal truffle lifestyle.</title>
        <authorList>
            <person name="Murat C."/>
            <person name="Payen T."/>
            <person name="Noel B."/>
            <person name="Kuo A."/>
            <person name="Morin E."/>
            <person name="Chen J."/>
            <person name="Kohler A."/>
            <person name="Krizsan K."/>
            <person name="Balestrini R."/>
            <person name="Da Silva C."/>
            <person name="Montanini B."/>
            <person name="Hainaut M."/>
            <person name="Levati E."/>
            <person name="Barry K.W."/>
            <person name="Belfiori B."/>
            <person name="Cichocki N."/>
            <person name="Clum A."/>
            <person name="Dockter R.B."/>
            <person name="Fauchery L."/>
            <person name="Guy J."/>
            <person name="Iotti M."/>
            <person name="Le Tacon F."/>
            <person name="Lindquist E.A."/>
            <person name="Lipzen A."/>
            <person name="Malagnac F."/>
            <person name="Mello A."/>
            <person name="Molinier V."/>
            <person name="Miyauchi S."/>
            <person name="Poulain J."/>
            <person name="Riccioni C."/>
            <person name="Rubini A."/>
            <person name="Sitrit Y."/>
            <person name="Splivallo R."/>
            <person name="Traeger S."/>
            <person name="Wang M."/>
            <person name="Zifcakova L."/>
            <person name="Wipf D."/>
            <person name="Zambonelli A."/>
            <person name="Paolocci F."/>
            <person name="Nowrousian M."/>
            <person name="Ottonello S."/>
            <person name="Baldrian P."/>
            <person name="Spatafora J.W."/>
            <person name="Henrissat B."/>
            <person name="Nagy L.G."/>
            <person name="Aury J.M."/>
            <person name="Wincker P."/>
            <person name="Grigoriev I.V."/>
            <person name="Bonfante P."/>
            <person name="Martin F.M."/>
        </authorList>
    </citation>
    <scope>NUCLEOTIDE SEQUENCE [LARGE SCALE GENOMIC DNA]</scope>
    <source>
        <strain evidence="2 3">RN42</strain>
    </source>
</reference>
<proteinExistence type="predicted"/>
<evidence type="ECO:0000256" key="1">
    <source>
        <dbReference type="SAM" id="Coils"/>
    </source>
</evidence>
<keyword evidence="3" id="KW-1185">Reference proteome</keyword>
<sequence length="278" mass="33346">MSPPRPAPCSCPTNNKDIYYSSTGEPRLYLRSCDKCRQLIYVCEKEGEEYQNRNWEVEAHRIHRRMQREMEELKMEHQEEIMKLKKEHEEENIKLKREHEREMEKLKKEHEQENIKLKREHEHETKNFWRDDLPDPSVCIRDNKVRLAKYNNKCLILGYNLDLSPINPSISNRNKFCFTKDLVKQALIYLTEACGEFVPAGLSLQLQPDVRVEGEYRLDTGTVDGEEGETYRSIRVLNSDYEEVPELGIDVPMPVDPMQWELRRYNWEHRADRFTEKW</sequence>
<dbReference type="EMBL" id="ML119711">
    <property type="protein sequence ID" value="RPA78451.1"/>
    <property type="molecule type" value="Genomic_DNA"/>
</dbReference>
<accession>A0A3N4I2K1</accession>
<feature type="coiled-coil region" evidence="1">
    <location>
        <begin position="63"/>
        <end position="127"/>
    </location>
</feature>
<dbReference type="Proteomes" id="UP000275078">
    <property type="component" value="Unassembled WGS sequence"/>
</dbReference>
<evidence type="ECO:0000313" key="2">
    <source>
        <dbReference type="EMBL" id="RPA78451.1"/>
    </source>
</evidence>
<gene>
    <name evidence="2" type="ORF">BJ508DRAFT_329210</name>
</gene>
<organism evidence="2 3">
    <name type="scientific">Ascobolus immersus RN42</name>
    <dbReference type="NCBI Taxonomy" id="1160509"/>
    <lineage>
        <taxon>Eukaryota</taxon>
        <taxon>Fungi</taxon>
        <taxon>Dikarya</taxon>
        <taxon>Ascomycota</taxon>
        <taxon>Pezizomycotina</taxon>
        <taxon>Pezizomycetes</taxon>
        <taxon>Pezizales</taxon>
        <taxon>Ascobolaceae</taxon>
        <taxon>Ascobolus</taxon>
    </lineage>
</organism>